<dbReference type="SUPFAM" id="SSF81383">
    <property type="entry name" value="F-box domain"/>
    <property type="match status" value="1"/>
</dbReference>
<accession>A0A6P8VPY3</accession>
<gene>
    <name evidence="7" type="primary">fbxo41</name>
</gene>
<dbReference type="AlphaFoldDB" id="A0A6P8VPY3"/>
<name>A0A6P8VPY3_GYMAC</name>
<feature type="region of interest" description="Disordered" evidence="3">
    <location>
        <begin position="464"/>
        <end position="501"/>
    </location>
</feature>
<protein>
    <submittedName>
        <fullName evidence="7">LOW QUALITY PROTEIN: F-box only protein 41</fullName>
    </submittedName>
</protein>
<evidence type="ECO:0000259" key="4">
    <source>
        <dbReference type="Pfam" id="PF12937"/>
    </source>
</evidence>
<dbReference type="PANTHER" id="PTHR15739:SF4">
    <property type="entry name" value="F-BOX ONLY PROTEIN 41"/>
    <property type="match status" value="1"/>
</dbReference>
<dbReference type="GeneID" id="117556151"/>
<dbReference type="Gene3D" id="3.80.10.10">
    <property type="entry name" value="Ribonuclease Inhibitor"/>
    <property type="match status" value="1"/>
</dbReference>
<dbReference type="CTD" id="150726"/>
<dbReference type="RefSeq" id="XP_034087288.1">
    <property type="nucleotide sequence ID" value="XM_034231397.1"/>
</dbReference>
<keyword evidence="2" id="KW-0175">Coiled coil</keyword>
<feature type="region of interest" description="Disordered" evidence="3">
    <location>
        <begin position="206"/>
        <end position="228"/>
    </location>
</feature>
<dbReference type="InterPro" id="IPR052283">
    <property type="entry name" value="GenomicStab_NeuMorph_Reg"/>
</dbReference>
<dbReference type="FunCoup" id="A0A6P8VPY3">
    <property type="interactions" value="1093"/>
</dbReference>
<dbReference type="KEGG" id="gacu:117556151"/>
<dbReference type="OrthoDB" id="6482165at2759"/>
<feature type="domain" description="FBX41/ZN365 C2H2-type zinc finger" evidence="5">
    <location>
        <begin position="6"/>
        <end position="35"/>
    </location>
</feature>
<evidence type="ECO:0000313" key="7">
    <source>
        <dbReference type="RefSeq" id="XP_034087288.1"/>
    </source>
</evidence>
<dbReference type="PANTHER" id="PTHR15739">
    <property type="entry name" value="ZINC FINGER PROTEIN"/>
    <property type="match status" value="1"/>
</dbReference>
<evidence type="ECO:0000313" key="6">
    <source>
        <dbReference type="Proteomes" id="UP000515161"/>
    </source>
</evidence>
<dbReference type="Proteomes" id="UP000515161">
    <property type="component" value="Unplaced"/>
</dbReference>
<organism evidence="6 7">
    <name type="scientific">Gymnodraco acuticeps</name>
    <name type="common">Antarctic dragonfish</name>
    <dbReference type="NCBI Taxonomy" id="8218"/>
    <lineage>
        <taxon>Eukaryota</taxon>
        <taxon>Metazoa</taxon>
        <taxon>Chordata</taxon>
        <taxon>Craniata</taxon>
        <taxon>Vertebrata</taxon>
        <taxon>Euteleostomi</taxon>
        <taxon>Actinopterygii</taxon>
        <taxon>Neopterygii</taxon>
        <taxon>Teleostei</taxon>
        <taxon>Neoteleostei</taxon>
        <taxon>Acanthomorphata</taxon>
        <taxon>Eupercaria</taxon>
        <taxon>Perciformes</taxon>
        <taxon>Notothenioidei</taxon>
        <taxon>Bathydraconidae</taxon>
        <taxon>Gymnodraco</taxon>
    </lineage>
</organism>
<evidence type="ECO:0000256" key="2">
    <source>
        <dbReference type="ARBA" id="ARBA00023054"/>
    </source>
</evidence>
<reference evidence="7" key="1">
    <citation type="submission" date="2025-08" db="UniProtKB">
        <authorList>
            <consortium name="RefSeq"/>
        </authorList>
    </citation>
    <scope>IDENTIFICATION</scope>
</reference>
<evidence type="ECO:0000259" key="5">
    <source>
        <dbReference type="Pfam" id="PF23165"/>
    </source>
</evidence>
<dbReference type="InterPro" id="IPR036047">
    <property type="entry name" value="F-box-like_dom_sf"/>
</dbReference>
<keyword evidence="1" id="KW-0597">Phosphoprotein</keyword>
<dbReference type="Pfam" id="PF23165">
    <property type="entry name" value="zf-C2H2_FBX41"/>
    <property type="match status" value="1"/>
</dbReference>
<evidence type="ECO:0000256" key="3">
    <source>
        <dbReference type="SAM" id="MobiDB-lite"/>
    </source>
</evidence>
<dbReference type="InParanoid" id="A0A6P8VPY3"/>
<sequence length="835" mass="92995">MASLDLPYRCPRCGEHKRFRSLSSLRAHLEYNHTYETLYVLSKSNSVCDAAALLPLVAQGALLAPVNSNDPFEPLRPSALKERRFPCRELPCADDLSLTPANSNTAARYIPNVEFPHGEIFMKKAMTSADPGPHGNHNTAVAVAANVAASAVEAAYEEGLARLKARAFERLELDERLEKLSEEVEQKIAVRVGRLQSELERKSSELERAKLESDHLSQEKQDLEDKASELSRQVDVSVEMLANLKQDLVNKEQELNHKQQEVAQIDQFLQETAAREANAKVRLQQFIEELLDRADRAEKQLQIISSCGTTPNGSLGRCSLQNSKGNGRQRHSSNSGSTRGMYQVSERRSSPSTGASGRIKSVSGGSGGYDSDSVEMHPMEDCPEAQYYMQCRLGEAGYDRSPGCGGGGSRNWGLRKQAIQNWQRRPYRNSTEGDEGDVSDVGSRTTESEMEMWEQDRRAVAEVQQSAPPYSHHSRTAYRSNTGRSDGVYNKPCRHEKSPSKSNEVISPEILKMRAALFCIFTYLDTKTLLRAAEVCRDWKFVARHPAVWTRVLLENARISSKFLSTMSQWCTQTHSLILQNLKPRQRGKKETKEEYLKSTRGCLEEGLEALLKATGSNLLILKISHCPNLLTDRSLWLASCYCRALQAVTYRSATDPVGQEVIWALGAGCRDIISLQVAPLHPCQQPARFSNRCLQTIGRCWPHLRALGVGGAGCGIQGLASLARNCMRLQVLELDHVSEINQEVAAEVCREGLKGLEMLVLSSTPVTPKALLHFNSVCRNLKSIVVQIGIEDYFEDPNSPEARKLFDEMVNKLQALKKRPGFSKILHVKADSLC</sequence>
<dbReference type="InterPro" id="IPR057038">
    <property type="entry name" value="FBX41/ZN365_Znf-C2H2"/>
</dbReference>
<evidence type="ECO:0000256" key="1">
    <source>
        <dbReference type="ARBA" id="ARBA00022553"/>
    </source>
</evidence>
<keyword evidence="6" id="KW-1185">Reference proteome</keyword>
<feature type="compositionally biased region" description="Polar residues" evidence="3">
    <location>
        <begin position="314"/>
        <end position="340"/>
    </location>
</feature>
<dbReference type="CDD" id="cd22109">
    <property type="entry name" value="F-box_FBXO41"/>
    <property type="match status" value="1"/>
</dbReference>
<feature type="region of interest" description="Disordered" evidence="3">
    <location>
        <begin position="314"/>
        <end position="377"/>
    </location>
</feature>
<dbReference type="InterPro" id="IPR032675">
    <property type="entry name" value="LRR_dom_sf"/>
</dbReference>
<feature type="domain" description="F-box" evidence="4">
    <location>
        <begin position="517"/>
        <end position="554"/>
    </location>
</feature>
<proteinExistence type="predicted"/>
<dbReference type="SUPFAM" id="SSF52047">
    <property type="entry name" value="RNI-like"/>
    <property type="match status" value="1"/>
</dbReference>
<dbReference type="InterPro" id="IPR001810">
    <property type="entry name" value="F-box_dom"/>
</dbReference>
<dbReference type="Pfam" id="PF12937">
    <property type="entry name" value="F-box-like"/>
    <property type="match status" value="1"/>
</dbReference>